<comment type="caution">
    <text evidence="1">The sequence shown here is derived from an EMBL/GenBank/DDBJ whole genome shotgun (WGS) entry which is preliminary data.</text>
</comment>
<evidence type="ECO:0000313" key="1">
    <source>
        <dbReference type="EMBL" id="MFG6489856.1"/>
    </source>
</evidence>
<proteinExistence type="predicted"/>
<name>A0ABW7HJI3_9BURK</name>
<organism evidence="1 2">
    <name type="scientific">Pelomonas candidula</name>
    <dbReference type="NCBI Taxonomy" id="3299025"/>
    <lineage>
        <taxon>Bacteria</taxon>
        <taxon>Pseudomonadati</taxon>
        <taxon>Pseudomonadota</taxon>
        <taxon>Betaproteobacteria</taxon>
        <taxon>Burkholderiales</taxon>
        <taxon>Sphaerotilaceae</taxon>
        <taxon>Roseateles</taxon>
    </lineage>
</organism>
<keyword evidence="2" id="KW-1185">Reference proteome</keyword>
<dbReference type="Proteomes" id="UP001606134">
    <property type="component" value="Unassembled WGS sequence"/>
</dbReference>
<sequence length="178" mass="19224">MAALLAVPGFALADVQLVPGHADAIALNAWLSATSRQGGPRCTEPRELLPLPARLQGRVALTGWHCELRSFPPGGVRRQVTVQARLIGARYLRWPAQRVEWQESFDLDSETTNPGTGLRLWVSAAQARVLPVWQAEGPAEQQSDGSWERLSNAGATLATLRCGPRGVAPCEIGDFLVP</sequence>
<protein>
    <submittedName>
        <fullName evidence="1">Uncharacterized protein</fullName>
    </submittedName>
</protein>
<accession>A0ABW7HJI3</accession>
<evidence type="ECO:0000313" key="2">
    <source>
        <dbReference type="Proteomes" id="UP001606134"/>
    </source>
</evidence>
<gene>
    <name evidence="1" type="ORF">ACG04R_24480</name>
</gene>
<dbReference type="EMBL" id="JBIGIC010000015">
    <property type="protein sequence ID" value="MFG6489856.1"/>
    <property type="molecule type" value="Genomic_DNA"/>
</dbReference>
<reference evidence="1 2" key="1">
    <citation type="submission" date="2024-08" db="EMBL/GenBank/DDBJ databases">
        <authorList>
            <person name="Lu H."/>
        </authorList>
    </citation>
    <scope>NUCLEOTIDE SEQUENCE [LARGE SCALE GENOMIC DNA]</scope>
    <source>
        <strain evidence="1 2">BYS78W</strain>
    </source>
</reference>
<dbReference type="RefSeq" id="WP_394416370.1">
    <property type="nucleotide sequence ID" value="NZ_JBIGIC010000015.1"/>
</dbReference>